<dbReference type="PANTHER" id="PTHR43698:SF1">
    <property type="entry name" value="BLL4564 PROTEIN"/>
    <property type="match status" value="1"/>
</dbReference>
<dbReference type="Gene3D" id="2.60.120.10">
    <property type="entry name" value="Jelly Rolls"/>
    <property type="match status" value="1"/>
</dbReference>
<dbReference type="InterPro" id="IPR047263">
    <property type="entry name" value="HNL-like_cupin"/>
</dbReference>
<dbReference type="AlphaFoldDB" id="A0A6A6SKY9"/>
<dbReference type="OrthoDB" id="2096797at2759"/>
<name>A0A6A6SKY9_9PLEO</name>
<dbReference type="InterPro" id="IPR013096">
    <property type="entry name" value="Cupin_2"/>
</dbReference>
<gene>
    <name evidence="3" type="ORF">K491DRAFT_699869</name>
</gene>
<accession>A0A6A6SKY9</accession>
<proteinExistence type="predicted"/>
<dbReference type="InterPro" id="IPR011051">
    <property type="entry name" value="RmlC_Cupin_sf"/>
</dbReference>
<dbReference type="Pfam" id="PF07883">
    <property type="entry name" value="Cupin_2"/>
    <property type="match status" value="1"/>
</dbReference>
<evidence type="ECO:0000256" key="1">
    <source>
        <dbReference type="SAM" id="MobiDB-lite"/>
    </source>
</evidence>
<dbReference type="EMBL" id="MU004719">
    <property type="protein sequence ID" value="KAF2647048.1"/>
    <property type="molecule type" value="Genomic_DNA"/>
</dbReference>
<dbReference type="CDD" id="cd02233">
    <property type="entry name" value="cupin_HNL-like"/>
    <property type="match status" value="1"/>
</dbReference>
<feature type="domain" description="Cupin type-2" evidence="2">
    <location>
        <begin position="48"/>
        <end position="106"/>
    </location>
</feature>
<dbReference type="Proteomes" id="UP000799324">
    <property type="component" value="Unassembled WGS sequence"/>
</dbReference>
<feature type="region of interest" description="Disordered" evidence="1">
    <location>
        <begin position="1"/>
        <end position="21"/>
    </location>
</feature>
<dbReference type="InterPro" id="IPR014710">
    <property type="entry name" value="RmlC-like_jellyroll"/>
</dbReference>
<sequence>MPQMQISRDSRSGKPSIHGNKAIENAFTGNNVYIDPVLNTEGMSIANVTFTPSARTHWHTHEKGQILRVVVGSGWVCDFGGQPVKINVGDVIWCPPGTKHWHGADNESYMCHQATSFGGVTWEEEVGDKEYERKSA</sequence>
<keyword evidence="4" id="KW-1185">Reference proteome</keyword>
<organism evidence="3 4">
    <name type="scientific">Lophiostoma macrostomum CBS 122681</name>
    <dbReference type="NCBI Taxonomy" id="1314788"/>
    <lineage>
        <taxon>Eukaryota</taxon>
        <taxon>Fungi</taxon>
        <taxon>Dikarya</taxon>
        <taxon>Ascomycota</taxon>
        <taxon>Pezizomycotina</taxon>
        <taxon>Dothideomycetes</taxon>
        <taxon>Pleosporomycetidae</taxon>
        <taxon>Pleosporales</taxon>
        <taxon>Lophiostomataceae</taxon>
        <taxon>Lophiostoma</taxon>
    </lineage>
</organism>
<reference evidence="3" key="1">
    <citation type="journal article" date="2020" name="Stud. Mycol.">
        <title>101 Dothideomycetes genomes: a test case for predicting lifestyles and emergence of pathogens.</title>
        <authorList>
            <person name="Haridas S."/>
            <person name="Albert R."/>
            <person name="Binder M."/>
            <person name="Bloem J."/>
            <person name="Labutti K."/>
            <person name="Salamov A."/>
            <person name="Andreopoulos B."/>
            <person name="Baker S."/>
            <person name="Barry K."/>
            <person name="Bills G."/>
            <person name="Bluhm B."/>
            <person name="Cannon C."/>
            <person name="Castanera R."/>
            <person name="Culley D."/>
            <person name="Daum C."/>
            <person name="Ezra D."/>
            <person name="Gonzalez J."/>
            <person name="Henrissat B."/>
            <person name="Kuo A."/>
            <person name="Liang C."/>
            <person name="Lipzen A."/>
            <person name="Lutzoni F."/>
            <person name="Magnuson J."/>
            <person name="Mondo S."/>
            <person name="Nolan M."/>
            <person name="Ohm R."/>
            <person name="Pangilinan J."/>
            <person name="Park H.-J."/>
            <person name="Ramirez L."/>
            <person name="Alfaro M."/>
            <person name="Sun H."/>
            <person name="Tritt A."/>
            <person name="Yoshinaga Y."/>
            <person name="Zwiers L.-H."/>
            <person name="Turgeon B."/>
            <person name="Goodwin S."/>
            <person name="Spatafora J."/>
            <person name="Crous P."/>
            <person name="Grigoriev I."/>
        </authorList>
    </citation>
    <scope>NUCLEOTIDE SEQUENCE</scope>
    <source>
        <strain evidence="3">CBS 122681</strain>
    </source>
</reference>
<evidence type="ECO:0000313" key="3">
    <source>
        <dbReference type="EMBL" id="KAF2647048.1"/>
    </source>
</evidence>
<dbReference type="SUPFAM" id="SSF51182">
    <property type="entry name" value="RmlC-like cupins"/>
    <property type="match status" value="1"/>
</dbReference>
<evidence type="ECO:0000313" key="4">
    <source>
        <dbReference type="Proteomes" id="UP000799324"/>
    </source>
</evidence>
<protein>
    <submittedName>
        <fullName evidence="3">RmlC-like cupin</fullName>
    </submittedName>
</protein>
<evidence type="ECO:0000259" key="2">
    <source>
        <dbReference type="Pfam" id="PF07883"/>
    </source>
</evidence>
<dbReference type="PANTHER" id="PTHR43698">
    <property type="entry name" value="RIBD C-TERMINAL DOMAIN CONTAINING PROTEIN"/>
    <property type="match status" value="1"/>
</dbReference>